<dbReference type="PROSITE" id="PS51318">
    <property type="entry name" value="TAT"/>
    <property type="match status" value="1"/>
</dbReference>
<reference evidence="1" key="1">
    <citation type="submission" date="2020-10" db="EMBL/GenBank/DDBJ databases">
        <authorList>
            <person name="Abbas A."/>
            <person name="Razzaq R."/>
            <person name="Waqas M."/>
            <person name="Abbas N."/>
            <person name="Nielsen T.K."/>
            <person name="Hansen L.H."/>
            <person name="Hussain S."/>
            <person name="Shahid M."/>
        </authorList>
    </citation>
    <scope>NUCLEOTIDE SEQUENCE</scope>
    <source>
        <strain evidence="1">S14</strain>
    </source>
</reference>
<dbReference type="InterPro" id="IPR006311">
    <property type="entry name" value="TAT_signal"/>
</dbReference>
<sequence>MDGSDRTLKVGRRAILAGAGALAGTAVAGDKVEARAVGGPQSSGRLGGVDPSATPITTSIGSAPKSGMIYRFCNSFEFWPEADMAKGRKWGGAGQYTNLVADYIAAFCHVSPGAALRDVEFYVRNSGANPSTGYAVVWRPDVATLDTIGTVSIPPGGAISATLLELSSSQWGPFPLGCKVGASIYTPTDGTVQINGVRFGFSNGGGETSMLSVPTNVYDSRVTGGRLAANQERTVVLPAGRVPPGTAAVVLNVQVLNAAASGTLAVCSAYNTTPAPSLSFTGNPAAGQVIVATDAARRIKLKPTAAAHVVVDLAGIIT</sequence>
<evidence type="ECO:0008006" key="3">
    <source>
        <dbReference type="Google" id="ProtNLM"/>
    </source>
</evidence>
<keyword evidence="2" id="KW-1185">Reference proteome</keyword>
<dbReference type="Proteomes" id="UP001181622">
    <property type="component" value="Unassembled WGS sequence"/>
</dbReference>
<evidence type="ECO:0000313" key="2">
    <source>
        <dbReference type="Proteomes" id="UP001181622"/>
    </source>
</evidence>
<dbReference type="RefSeq" id="WP_309390425.1">
    <property type="nucleotide sequence ID" value="NZ_JADBEO010000012.1"/>
</dbReference>
<protein>
    <recommendedName>
        <fullName evidence="3">Tat pathway signal sequence domain protein</fullName>
    </recommendedName>
</protein>
<dbReference type="EMBL" id="JADBEO010000012">
    <property type="protein sequence ID" value="MDR4306494.1"/>
    <property type="molecule type" value="Genomic_DNA"/>
</dbReference>
<name>A0ABU1DEF0_9HYPH</name>
<comment type="caution">
    <text evidence="1">The sequence shown here is derived from an EMBL/GenBank/DDBJ whole genome shotgun (WGS) entry which is preliminary data.</text>
</comment>
<organism evidence="1 2">
    <name type="scientific">Chelatococcus sambhunathii</name>
    <dbReference type="NCBI Taxonomy" id="363953"/>
    <lineage>
        <taxon>Bacteria</taxon>
        <taxon>Pseudomonadati</taxon>
        <taxon>Pseudomonadota</taxon>
        <taxon>Alphaproteobacteria</taxon>
        <taxon>Hyphomicrobiales</taxon>
        <taxon>Chelatococcaceae</taxon>
        <taxon>Chelatococcus</taxon>
    </lineage>
</organism>
<proteinExistence type="predicted"/>
<evidence type="ECO:0000313" key="1">
    <source>
        <dbReference type="EMBL" id="MDR4306494.1"/>
    </source>
</evidence>
<accession>A0ABU1DEF0</accession>
<gene>
    <name evidence="1" type="ORF">IHQ68_07680</name>
</gene>